<sequence>MRDVDAVLGTPWHELPSADAVVAAAMEWHFDPATGSRFWVERAASLPFDPRKDITTLADLNRFPDVSAEWRDVPVEDLLPAGLRGLGRLPSVWESGGTTGAPKRIVDLGQWERNTRWWSEVLDEHGFPSGDGNLLFLGPSGPHVVADALRGLARLRGAVFFPVDLDPRWVRRCLQDGQSDIARHYVDHLLDQAEWVLTSQHISLLYATPPLLEAIAERPRLAGLVRDKVRGIMWGSTSIDPETLRLLSTEVFPDAAVSGLYGNTMMGAAPQRPAVPGDTEPCVFQSFHPYVHLSLLDPDDLTREVAYGERGRVCMRQLSPEVLLPHVLERDTAVRVAPVPGFGGDGVADVQPFTDGGKKIIEGVY</sequence>
<dbReference type="Proteomes" id="UP000286746">
    <property type="component" value="Unassembled WGS sequence"/>
</dbReference>
<dbReference type="AlphaFoldDB" id="A0A401WCB8"/>
<proteinExistence type="predicted"/>
<protein>
    <submittedName>
        <fullName evidence="1">Phenazine antibiotic biosynthesis protein</fullName>
    </submittedName>
</protein>
<gene>
    <name evidence="1" type="ORF">GKJPGBOP_06751</name>
</gene>
<dbReference type="Gene3D" id="3.40.50.12780">
    <property type="entry name" value="N-terminal domain of ligase-like"/>
    <property type="match status" value="1"/>
</dbReference>
<evidence type="ECO:0000313" key="2">
    <source>
        <dbReference type="Proteomes" id="UP000286746"/>
    </source>
</evidence>
<keyword evidence="2" id="KW-1185">Reference proteome</keyword>
<accession>A0A401WCB8</accession>
<comment type="caution">
    <text evidence="1">The sequence shown here is derived from an EMBL/GenBank/DDBJ whole genome shotgun (WGS) entry which is preliminary data.</text>
</comment>
<dbReference type="EMBL" id="BHZD01000001">
    <property type="protein sequence ID" value="GCD46996.1"/>
    <property type="molecule type" value="Genomic_DNA"/>
</dbReference>
<dbReference type="SUPFAM" id="SSF56801">
    <property type="entry name" value="Acetyl-CoA synthetase-like"/>
    <property type="match status" value="1"/>
</dbReference>
<evidence type="ECO:0000313" key="1">
    <source>
        <dbReference type="EMBL" id="GCD46996.1"/>
    </source>
</evidence>
<organism evidence="1 2">
    <name type="scientific">Streptomyces paromomycinus</name>
    <name type="common">Streptomyces rimosus subsp. paromomycinus</name>
    <dbReference type="NCBI Taxonomy" id="92743"/>
    <lineage>
        <taxon>Bacteria</taxon>
        <taxon>Bacillati</taxon>
        <taxon>Actinomycetota</taxon>
        <taxon>Actinomycetes</taxon>
        <taxon>Kitasatosporales</taxon>
        <taxon>Streptomycetaceae</taxon>
        <taxon>Streptomyces</taxon>
    </lineage>
</organism>
<name>A0A401WCB8_STREY</name>
<dbReference type="RefSeq" id="WP_125057217.1">
    <property type="nucleotide sequence ID" value="NZ_BHZD01000001.1"/>
</dbReference>
<dbReference type="InterPro" id="IPR042099">
    <property type="entry name" value="ANL_N_sf"/>
</dbReference>
<reference evidence="1 2" key="1">
    <citation type="submission" date="2018-11" db="EMBL/GenBank/DDBJ databases">
        <title>Whole genome sequence of Streptomyces paromomycinus NBRC 15454(T).</title>
        <authorList>
            <person name="Komaki H."/>
            <person name="Tamura T."/>
        </authorList>
    </citation>
    <scope>NUCLEOTIDE SEQUENCE [LARGE SCALE GENOMIC DNA]</scope>
    <source>
        <strain evidence="1 2">NBRC 15454</strain>
    </source>
</reference>